<keyword evidence="1" id="KW-1133">Transmembrane helix</keyword>
<accession>A0A2B9DTX0</accession>
<feature type="transmembrane region" description="Helical" evidence="1">
    <location>
        <begin position="32"/>
        <end position="51"/>
    </location>
</feature>
<comment type="caution">
    <text evidence="2">The sequence shown here is derived from an EMBL/GenBank/DDBJ whole genome shotgun (WGS) entry which is preliminary data.</text>
</comment>
<evidence type="ECO:0000256" key="1">
    <source>
        <dbReference type="SAM" id="Phobius"/>
    </source>
</evidence>
<dbReference type="EMBL" id="NUHO01000079">
    <property type="protein sequence ID" value="PGM91432.1"/>
    <property type="molecule type" value="Genomic_DNA"/>
</dbReference>
<protein>
    <submittedName>
        <fullName evidence="2">Uncharacterized protein</fullName>
    </submittedName>
</protein>
<keyword evidence="1" id="KW-0812">Transmembrane</keyword>
<feature type="transmembrane region" description="Helical" evidence="1">
    <location>
        <begin position="7"/>
        <end position="26"/>
    </location>
</feature>
<sequence length="65" mass="7681">MRSLRSLVISTICSVILIIWNSLSFYEKYTMGYAYYWVSGIIGLIFPLFFIRDMHDILNENYTTS</sequence>
<gene>
    <name evidence="2" type="ORF">CN958_18700</name>
</gene>
<keyword evidence="1" id="KW-0472">Membrane</keyword>
<name>A0A2B9DTX0_BACCE</name>
<reference evidence="2 3" key="1">
    <citation type="submission" date="2017-09" db="EMBL/GenBank/DDBJ databases">
        <title>Large-scale bioinformatics analysis of Bacillus genomes uncovers conserved roles of natural products in bacterial physiology.</title>
        <authorList>
            <consortium name="Agbiome Team Llc"/>
            <person name="Bleich R.M."/>
            <person name="Grubbs K.J."/>
            <person name="Santa Maria K.C."/>
            <person name="Allen S.E."/>
            <person name="Farag S."/>
            <person name="Shank E.A."/>
            <person name="Bowers A."/>
        </authorList>
    </citation>
    <scope>NUCLEOTIDE SEQUENCE [LARGE SCALE GENOMIC DNA]</scope>
    <source>
        <strain evidence="2 3">AFS053130</strain>
    </source>
</reference>
<dbReference type="AlphaFoldDB" id="A0A2B9DTX0"/>
<evidence type="ECO:0000313" key="3">
    <source>
        <dbReference type="Proteomes" id="UP000222054"/>
    </source>
</evidence>
<evidence type="ECO:0000313" key="2">
    <source>
        <dbReference type="EMBL" id="PGM91432.1"/>
    </source>
</evidence>
<dbReference type="Proteomes" id="UP000222054">
    <property type="component" value="Unassembled WGS sequence"/>
</dbReference>
<proteinExistence type="predicted"/>
<organism evidence="2 3">
    <name type="scientific">Bacillus cereus</name>
    <dbReference type="NCBI Taxonomy" id="1396"/>
    <lineage>
        <taxon>Bacteria</taxon>
        <taxon>Bacillati</taxon>
        <taxon>Bacillota</taxon>
        <taxon>Bacilli</taxon>
        <taxon>Bacillales</taxon>
        <taxon>Bacillaceae</taxon>
        <taxon>Bacillus</taxon>
        <taxon>Bacillus cereus group</taxon>
    </lineage>
</organism>